<dbReference type="GO" id="GO:0008270">
    <property type="term" value="F:zinc ion binding"/>
    <property type="evidence" value="ECO:0007669"/>
    <property type="project" value="UniProtKB-KW"/>
</dbReference>
<dbReference type="PROSITE" id="PS50157">
    <property type="entry name" value="ZINC_FINGER_C2H2_2"/>
    <property type="match status" value="1"/>
</dbReference>
<dbReference type="InterPro" id="IPR044230">
    <property type="entry name" value="GTF3C4"/>
</dbReference>
<evidence type="ECO:0000256" key="2">
    <source>
        <dbReference type="PROSITE-ProRule" id="PRU00221"/>
    </source>
</evidence>
<organism evidence="5 6">
    <name type="scientific">Phytophthora ramorum</name>
    <name type="common">Sudden oak death agent</name>
    <dbReference type="NCBI Taxonomy" id="164328"/>
    <lineage>
        <taxon>Eukaryota</taxon>
        <taxon>Sar</taxon>
        <taxon>Stramenopiles</taxon>
        <taxon>Oomycota</taxon>
        <taxon>Peronosporomycetes</taxon>
        <taxon>Peronosporales</taxon>
        <taxon>Peronosporaceae</taxon>
        <taxon>Phytophthora</taxon>
    </lineage>
</organism>
<keyword evidence="2" id="KW-0853">WD repeat</keyword>
<feature type="region of interest" description="Disordered" evidence="3">
    <location>
        <begin position="880"/>
        <end position="901"/>
    </location>
</feature>
<dbReference type="VEuPathDB" id="FungiDB:KRP22_5109"/>
<dbReference type="OMA" id="PNDAQIS"/>
<evidence type="ECO:0000313" key="5">
    <source>
        <dbReference type="EnsemblProtists" id="Phyra78268"/>
    </source>
</evidence>
<evidence type="ECO:0000256" key="1">
    <source>
        <dbReference type="PROSITE-ProRule" id="PRU00042"/>
    </source>
</evidence>
<feature type="region of interest" description="Disordered" evidence="3">
    <location>
        <begin position="614"/>
        <end position="642"/>
    </location>
</feature>
<dbReference type="EnsemblProtists" id="Phyra78268">
    <property type="protein sequence ID" value="Phyra78268"/>
    <property type="gene ID" value="Phyra78268"/>
</dbReference>
<dbReference type="PANTHER" id="PTHR15496:SF2">
    <property type="entry name" value="GENERAL TRANSCRIPTION FACTOR 3C POLYPEPTIDE 4"/>
    <property type="match status" value="1"/>
</dbReference>
<dbReference type="InterPro" id="IPR036322">
    <property type="entry name" value="WD40_repeat_dom_sf"/>
</dbReference>
<reference evidence="6" key="1">
    <citation type="journal article" date="2006" name="Science">
        <title>Phytophthora genome sequences uncover evolutionary origins and mechanisms of pathogenesis.</title>
        <authorList>
            <person name="Tyler B.M."/>
            <person name="Tripathy S."/>
            <person name="Zhang X."/>
            <person name="Dehal P."/>
            <person name="Jiang R.H."/>
            <person name="Aerts A."/>
            <person name="Arredondo F.D."/>
            <person name="Baxter L."/>
            <person name="Bensasson D."/>
            <person name="Beynon J.L."/>
            <person name="Chapman J."/>
            <person name="Damasceno C.M."/>
            <person name="Dorrance A.E."/>
            <person name="Dou D."/>
            <person name="Dickerman A.W."/>
            <person name="Dubchak I.L."/>
            <person name="Garbelotto M."/>
            <person name="Gijzen M."/>
            <person name="Gordon S.G."/>
            <person name="Govers F."/>
            <person name="Grunwald N.J."/>
            <person name="Huang W."/>
            <person name="Ivors K.L."/>
            <person name="Jones R.W."/>
            <person name="Kamoun S."/>
            <person name="Krampis K."/>
            <person name="Lamour K.H."/>
            <person name="Lee M.K."/>
            <person name="McDonald W.H."/>
            <person name="Medina M."/>
            <person name="Meijer H.J."/>
            <person name="Nordberg E.K."/>
            <person name="Maclean D.J."/>
            <person name="Ospina-Giraldo M.D."/>
            <person name="Morris P.F."/>
            <person name="Phuntumart V."/>
            <person name="Putnam N.H."/>
            <person name="Rash S."/>
            <person name="Rose J.K."/>
            <person name="Sakihama Y."/>
            <person name="Salamov A.A."/>
            <person name="Savidor A."/>
            <person name="Scheuring C.F."/>
            <person name="Smith B.M."/>
            <person name="Sobral B.W."/>
            <person name="Terry A."/>
            <person name="Torto-Alalibo T.A."/>
            <person name="Win J."/>
            <person name="Xu Z."/>
            <person name="Zhang H."/>
            <person name="Grigoriev I.V."/>
            <person name="Rokhsar D.S."/>
            <person name="Boore J.L."/>
        </authorList>
    </citation>
    <scope>NUCLEOTIDE SEQUENCE [LARGE SCALE GENOMIC DNA]</scope>
    <source>
        <strain evidence="6">Pr102</strain>
    </source>
</reference>
<keyword evidence="1" id="KW-0479">Metal-binding</keyword>
<evidence type="ECO:0000259" key="4">
    <source>
        <dbReference type="PROSITE" id="PS50157"/>
    </source>
</evidence>
<dbReference type="GO" id="GO:0006384">
    <property type="term" value="P:transcription initiation at RNA polymerase III promoter"/>
    <property type="evidence" value="ECO:0007669"/>
    <property type="project" value="InterPro"/>
</dbReference>
<dbReference type="PROSITE" id="PS50294">
    <property type="entry name" value="WD_REPEATS_REGION"/>
    <property type="match status" value="1"/>
</dbReference>
<name>H3GNR7_PHYRM</name>
<dbReference type="SUPFAM" id="SSF50978">
    <property type="entry name" value="WD40 repeat-like"/>
    <property type="match status" value="1"/>
</dbReference>
<dbReference type="VEuPathDB" id="FungiDB:KRP23_5727"/>
<feature type="compositionally biased region" description="Basic and acidic residues" evidence="3">
    <location>
        <begin position="361"/>
        <end position="376"/>
    </location>
</feature>
<dbReference type="VEuPathDB" id="FungiDB:KRP23_5726"/>
<dbReference type="Gene3D" id="2.130.10.10">
    <property type="entry name" value="YVTN repeat-like/Quinoprotein amine dehydrogenase"/>
    <property type="match status" value="1"/>
</dbReference>
<feature type="region of interest" description="Disordered" evidence="3">
    <location>
        <begin position="352"/>
        <end position="399"/>
    </location>
</feature>
<dbReference type="PROSITE" id="PS00028">
    <property type="entry name" value="ZINC_FINGER_C2H2_1"/>
    <property type="match status" value="1"/>
</dbReference>
<dbReference type="eggNOG" id="ENOG502QRVQ">
    <property type="taxonomic scope" value="Eukaryota"/>
</dbReference>
<accession>H3GNR7</accession>
<keyword evidence="1" id="KW-0862">Zinc</keyword>
<dbReference type="InterPro" id="IPR024761">
    <property type="entry name" value="TFIIIC_delta_N"/>
</dbReference>
<dbReference type="GO" id="GO:0000127">
    <property type="term" value="C:transcription factor TFIIIC complex"/>
    <property type="evidence" value="ECO:0000318"/>
    <property type="project" value="GO_Central"/>
</dbReference>
<dbReference type="InParanoid" id="H3GNR7"/>
<dbReference type="HOGENOM" id="CLU_291269_0_0_1"/>
<dbReference type="InterPro" id="IPR015943">
    <property type="entry name" value="WD40/YVTN_repeat-like_dom_sf"/>
</dbReference>
<reference evidence="5" key="2">
    <citation type="submission" date="2015-06" db="UniProtKB">
        <authorList>
            <consortium name="EnsemblProtists"/>
        </authorList>
    </citation>
    <scope>IDENTIFICATION</scope>
    <source>
        <strain evidence="5">Pr102</strain>
    </source>
</reference>
<proteinExistence type="predicted"/>
<dbReference type="SMART" id="SM00320">
    <property type="entry name" value="WD40"/>
    <property type="match status" value="2"/>
</dbReference>
<dbReference type="STRING" id="164328.H3GNR7"/>
<feature type="repeat" description="WD" evidence="2">
    <location>
        <begin position="839"/>
        <end position="880"/>
    </location>
</feature>
<evidence type="ECO:0000256" key="3">
    <source>
        <dbReference type="SAM" id="MobiDB-lite"/>
    </source>
</evidence>
<dbReference type="Pfam" id="PF12657">
    <property type="entry name" value="TFIIIC_delta"/>
    <property type="match status" value="1"/>
</dbReference>
<dbReference type="Proteomes" id="UP000005238">
    <property type="component" value="Unassembled WGS sequence"/>
</dbReference>
<dbReference type="VEuPathDB" id="FungiDB:KRP22_5110"/>
<protein>
    <recommendedName>
        <fullName evidence="4">C2H2-type domain-containing protein</fullName>
    </recommendedName>
</protein>
<evidence type="ECO:0000313" key="6">
    <source>
        <dbReference type="Proteomes" id="UP000005238"/>
    </source>
</evidence>
<feature type="domain" description="C2H2-type" evidence="4">
    <location>
        <begin position="143"/>
        <end position="173"/>
    </location>
</feature>
<dbReference type="PROSITE" id="PS50082">
    <property type="entry name" value="WD_REPEATS_2"/>
    <property type="match status" value="1"/>
</dbReference>
<dbReference type="InterPro" id="IPR001680">
    <property type="entry name" value="WD40_rpt"/>
</dbReference>
<dbReference type="AlphaFoldDB" id="H3GNR7"/>
<dbReference type="PANTHER" id="PTHR15496">
    <property type="entry name" value="GENERAL TRANSCRIPTION FACTOR 3C POLYPEPTIDE 4 FAMILY"/>
    <property type="match status" value="1"/>
</dbReference>
<keyword evidence="1" id="KW-0863">Zinc-finger</keyword>
<dbReference type="EMBL" id="DS566027">
    <property type="status" value="NOT_ANNOTATED_CDS"/>
    <property type="molecule type" value="Genomic_DNA"/>
</dbReference>
<sequence>MPESPTLPSWQPHDEMPMPSEEALASGTLGPMDVPITSPVPYLSINNRPYKKRKRLLNFRNHIYRKWQREGRKRHVSIKILRLRKLKRLRSSHKLPVMPGLVHKAQKLRDMDEELLVSKNLCNLCGCKACKHLQRWSSTILPYRCTNVNCRLVFDAFTDLYEHQLDIHGGLDPRANRIVDDLYHQQQGTLAFPPSTVYIGQQYMCPSRPPKRWKSMKALHNEAETLYDRLWNYNRYYFQLPYDLFVLAHERVRRIGLAEMERQYQIAMEHFNSAYKFPASSRGVYDGCPSVERGRNWLTSTDREDARLLHPFSLGDKVDAEPEFVLIDTKRDQEMYEELHGATEEDDAVILVDSNEEEETATERKMFDTRERKVFQEDSDAGSSEDAQSDSDEEHKASGCPRGHSIVICFTVRHTKFKVSAMATDQVDVLPTDAESRERIPGSPLVPGGVAWSEDGRLAVVSDASVMVATFRSRELEMFQPESPAVSKDFVFLPERTVGEHVPVAIPPFTESLDAGLPRASATYFLLNEDDRHQHNPKELSLSKNTGAAFVAAAWGPRGSAPSSSCALLTLTASSRLSLHLPPSFHMSWKEVAVFSENLFKFFEANEFRLGPSHDKRFNTPPPSVAMAAPRGDKGGKNKKRKLDPAEGHLAMNSVAEYTHRCAMMSTLTMAWSPFMVTADKQDTTSLIALSGRKVSTIWAYAYPTFAPGQQQTFLSTAPIAWIDTEKYGWVSTSTWQQMHRYGTAHATQENLGLALGTSEGSVLIATVPVSVTVDDTPQELAVDRVIVAPHSQPVFGLCMGNRWTYSNSPTNDLIVASGSTISVWDLKKKKQAKPNAKWKAHDGNVTGIDTNFFGDTVFSAAVDGTIKVWEKTTGKELFSSNAKPGTSSDDDATATTSASSGSKYPVFGLAMSPSSAQLACVFIIPPASRPNRKSQADVSYSRVSSALEYIPAPWVKNSEQLVEVVCRILNESQSVSSFMDVVWFCYNDNAAVTSLNGSTDLAIPGLLNKIRSANRDATDSEVLARQPLYLHLCEELERRYYASASAVASTETGAISPVPLYLQASLLVRNAVTPADHQVAAQKAALAKIRRSLGVYWAGRCLSALVARAKKDDKSLRDFLASSSSEKMSALVMADFLSVQDRLTPRSEALVTHVYDQLDSAENVAAWIARSAY</sequence>
<feature type="region of interest" description="Disordered" evidence="3">
    <location>
        <begin position="1"/>
        <end position="30"/>
    </location>
</feature>
<keyword evidence="6" id="KW-1185">Reference proteome</keyword>
<dbReference type="GO" id="GO:0004402">
    <property type="term" value="F:histone acetyltransferase activity"/>
    <property type="evidence" value="ECO:0007669"/>
    <property type="project" value="InterPro"/>
</dbReference>
<dbReference type="InterPro" id="IPR013087">
    <property type="entry name" value="Znf_C2H2_type"/>
</dbReference>